<reference evidence="11" key="2">
    <citation type="journal article" date="2021" name="PeerJ">
        <title>Extensive microbial diversity within the chicken gut microbiome revealed by metagenomics and culture.</title>
        <authorList>
            <person name="Gilroy R."/>
            <person name="Ravi A."/>
            <person name="Getino M."/>
            <person name="Pursley I."/>
            <person name="Horton D.L."/>
            <person name="Alikhan N.F."/>
            <person name="Baker D."/>
            <person name="Gharbi K."/>
            <person name="Hall N."/>
            <person name="Watson M."/>
            <person name="Adriaenssens E.M."/>
            <person name="Foster-Nyarko E."/>
            <person name="Jarju S."/>
            <person name="Secka A."/>
            <person name="Antonio M."/>
            <person name="Oren A."/>
            <person name="Chaudhuri R.R."/>
            <person name="La Ragione R."/>
            <person name="Hildebrand F."/>
            <person name="Pallen M.J."/>
        </authorList>
    </citation>
    <scope>NUCLEOTIDE SEQUENCE</scope>
    <source>
        <strain evidence="11">ChiHecec2B26-709</strain>
    </source>
</reference>
<name>A0A9D1GQA7_9BACT</name>
<dbReference type="GO" id="GO:0098797">
    <property type="term" value="C:plasma membrane protein complex"/>
    <property type="evidence" value="ECO:0007669"/>
    <property type="project" value="TreeGrafter"/>
</dbReference>
<feature type="domain" description="TonB C-terminal" evidence="10">
    <location>
        <begin position="146"/>
        <end position="236"/>
    </location>
</feature>
<dbReference type="NCBIfam" id="TIGR01352">
    <property type="entry name" value="tonB_Cterm"/>
    <property type="match status" value="1"/>
</dbReference>
<organism evidence="11 12">
    <name type="scientific">Candidatus Cryptobacteroides merdipullorum</name>
    <dbReference type="NCBI Taxonomy" id="2840771"/>
    <lineage>
        <taxon>Bacteria</taxon>
        <taxon>Pseudomonadati</taxon>
        <taxon>Bacteroidota</taxon>
        <taxon>Bacteroidia</taxon>
        <taxon>Bacteroidales</taxon>
        <taxon>Candidatus Cryptobacteroides</taxon>
    </lineage>
</organism>
<sequence>MASGEFDRGRLAGEMHISSDEETFIAEFDGDGKPSGVWKYIVSGDIFQTFYEFDRGFFVSESVYDDSRGETTVLNQYSRDSENVSEASGLDVFPAYVNLFFSQLGEMMPSYRNVVFLCQEDESRSDDERGESDFQLVDVQPSFMGRDANAFSMWVAQHLRYPALAKKNGVSGHVMLEFTIMSDGRVSNVRVLRGVDPLLDAEAVRVVSSSPRWKPGMSRGEAVNVIYTFPVIFQLQ</sequence>
<evidence type="ECO:0000256" key="5">
    <source>
        <dbReference type="ARBA" id="ARBA00022519"/>
    </source>
</evidence>
<evidence type="ECO:0000259" key="10">
    <source>
        <dbReference type="PROSITE" id="PS52015"/>
    </source>
</evidence>
<keyword evidence="8" id="KW-1133">Transmembrane helix</keyword>
<evidence type="ECO:0000256" key="1">
    <source>
        <dbReference type="ARBA" id="ARBA00004383"/>
    </source>
</evidence>
<evidence type="ECO:0000256" key="9">
    <source>
        <dbReference type="ARBA" id="ARBA00023136"/>
    </source>
</evidence>
<dbReference type="Gene3D" id="3.30.1150.10">
    <property type="match status" value="1"/>
</dbReference>
<evidence type="ECO:0000313" key="12">
    <source>
        <dbReference type="Proteomes" id="UP000886881"/>
    </source>
</evidence>
<reference evidence="11" key="1">
    <citation type="submission" date="2020-10" db="EMBL/GenBank/DDBJ databases">
        <authorList>
            <person name="Gilroy R."/>
        </authorList>
    </citation>
    <scope>NUCLEOTIDE SEQUENCE</scope>
    <source>
        <strain evidence="11">ChiHecec2B26-709</strain>
    </source>
</reference>
<evidence type="ECO:0000313" key="11">
    <source>
        <dbReference type="EMBL" id="HIT47690.1"/>
    </source>
</evidence>
<proteinExistence type="inferred from homology"/>
<dbReference type="Pfam" id="PF03544">
    <property type="entry name" value="TonB_C"/>
    <property type="match status" value="1"/>
</dbReference>
<keyword evidence="7" id="KW-0653">Protein transport</keyword>
<dbReference type="SUPFAM" id="SSF74653">
    <property type="entry name" value="TolA/TonB C-terminal domain"/>
    <property type="match status" value="1"/>
</dbReference>
<dbReference type="GO" id="GO:0015031">
    <property type="term" value="P:protein transport"/>
    <property type="evidence" value="ECO:0007669"/>
    <property type="project" value="UniProtKB-KW"/>
</dbReference>
<evidence type="ECO:0000256" key="6">
    <source>
        <dbReference type="ARBA" id="ARBA00022692"/>
    </source>
</evidence>
<dbReference type="PANTHER" id="PTHR33446">
    <property type="entry name" value="PROTEIN TONB-RELATED"/>
    <property type="match status" value="1"/>
</dbReference>
<dbReference type="PROSITE" id="PS52015">
    <property type="entry name" value="TONB_CTD"/>
    <property type="match status" value="1"/>
</dbReference>
<keyword evidence="9" id="KW-0472">Membrane</keyword>
<dbReference type="InterPro" id="IPR003538">
    <property type="entry name" value="TonB"/>
</dbReference>
<keyword evidence="4" id="KW-1003">Cell membrane</keyword>
<dbReference type="GO" id="GO:0031992">
    <property type="term" value="F:energy transducer activity"/>
    <property type="evidence" value="ECO:0007669"/>
    <property type="project" value="InterPro"/>
</dbReference>
<accession>A0A9D1GQA7</accession>
<dbReference type="PANTHER" id="PTHR33446:SF2">
    <property type="entry name" value="PROTEIN TONB"/>
    <property type="match status" value="1"/>
</dbReference>
<keyword evidence="5" id="KW-0997">Cell inner membrane</keyword>
<evidence type="ECO:0000256" key="3">
    <source>
        <dbReference type="ARBA" id="ARBA00022448"/>
    </source>
</evidence>
<evidence type="ECO:0000256" key="2">
    <source>
        <dbReference type="ARBA" id="ARBA00006555"/>
    </source>
</evidence>
<dbReference type="GO" id="GO:0030288">
    <property type="term" value="C:outer membrane-bounded periplasmic space"/>
    <property type="evidence" value="ECO:0007669"/>
    <property type="project" value="InterPro"/>
</dbReference>
<dbReference type="AlphaFoldDB" id="A0A9D1GQA7"/>
<dbReference type="InterPro" id="IPR006260">
    <property type="entry name" value="TonB/TolA_C"/>
</dbReference>
<keyword evidence="6" id="KW-0812">Transmembrane</keyword>
<keyword evidence="3" id="KW-0813">Transport</keyword>
<dbReference type="Proteomes" id="UP000886881">
    <property type="component" value="Unassembled WGS sequence"/>
</dbReference>
<gene>
    <name evidence="11" type="ORF">IAC35_07540</name>
</gene>
<dbReference type="EMBL" id="DVLC01000134">
    <property type="protein sequence ID" value="HIT47690.1"/>
    <property type="molecule type" value="Genomic_DNA"/>
</dbReference>
<comment type="caution">
    <text evidence="11">The sequence shown here is derived from an EMBL/GenBank/DDBJ whole genome shotgun (WGS) entry which is preliminary data.</text>
</comment>
<comment type="similarity">
    <text evidence="2">Belongs to the TonB family.</text>
</comment>
<evidence type="ECO:0000256" key="8">
    <source>
        <dbReference type="ARBA" id="ARBA00022989"/>
    </source>
</evidence>
<dbReference type="GO" id="GO:0015891">
    <property type="term" value="P:siderophore transport"/>
    <property type="evidence" value="ECO:0007669"/>
    <property type="project" value="InterPro"/>
</dbReference>
<evidence type="ECO:0000256" key="4">
    <source>
        <dbReference type="ARBA" id="ARBA00022475"/>
    </source>
</evidence>
<evidence type="ECO:0000256" key="7">
    <source>
        <dbReference type="ARBA" id="ARBA00022927"/>
    </source>
</evidence>
<protein>
    <submittedName>
        <fullName evidence="11">Energy transducer TonB</fullName>
    </submittedName>
</protein>
<comment type="subcellular location">
    <subcellularLocation>
        <location evidence="1">Cell inner membrane</location>
        <topology evidence="1">Single-pass membrane protein</topology>
        <orientation evidence="1">Periplasmic side</orientation>
    </subcellularLocation>
</comment>
<dbReference type="GO" id="GO:0055085">
    <property type="term" value="P:transmembrane transport"/>
    <property type="evidence" value="ECO:0007669"/>
    <property type="project" value="InterPro"/>
</dbReference>
<dbReference type="PRINTS" id="PR01374">
    <property type="entry name" value="TONBPROTEIN"/>
</dbReference>
<dbReference type="InterPro" id="IPR051045">
    <property type="entry name" value="TonB-dependent_transducer"/>
</dbReference>
<dbReference type="InterPro" id="IPR037682">
    <property type="entry name" value="TonB_C"/>
</dbReference>